<feature type="transmembrane region" description="Helical" evidence="1">
    <location>
        <begin position="16"/>
        <end position="35"/>
    </location>
</feature>
<dbReference type="AlphaFoldDB" id="A0A3D1JFH6"/>
<evidence type="ECO:0008006" key="4">
    <source>
        <dbReference type="Google" id="ProtNLM"/>
    </source>
</evidence>
<reference evidence="2 3" key="1">
    <citation type="journal article" date="2018" name="Nat. Biotechnol.">
        <title>A standardized bacterial taxonomy based on genome phylogeny substantially revises the tree of life.</title>
        <authorList>
            <person name="Parks D.H."/>
            <person name="Chuvochina M."/>
            <person name="Waite D.W."/>
            <person name="Rinke C."/>
            <person name="Skarshewski A."/>
            <person name="Chaumeil P.A."/>
            <person name="Hugenholtz P."/>
        </authorList>
    </citation>
    <scope>NUCLEOTIDE SEQUENCE [LARGE SCALE GENOMIC DNA]</scope>
    <source>
        <strain evidence="2">UBA8781</strain>
    </source>
</reference>
<name>A0A3D1JFH6_9CHLR</name>
<evidence type="ECO:0000313" key="2">
    <source>
        <dbReference type="EMBL" id="HCE16975.1"/>
    </source>
</evidence>
<feature type="transmembrane region" description="Helical" evidence="1">
    <location>
        <begin position="47"/>
        <end position="68"/>
    </location>
</feature>
<gene>
    <name evidence="2" type="ORF">DEQ80_03860</name>
</gene>
<dbReference type="EMBL" id="DPBP01000018">
    <property type="protein sequence ID" value="HCE16975.1"/>
    <property type="molecule type" value="Genomic_DNA"/>
</dbReference>
<dbReference type="STRING" id="229919.GCA_001050195_03234"/>
<keyword evidence="1" id="KW-0472">Membrane</keyword>
<sequence length="149" mass="17420">MEKPSPTFWRVLDTDYLSTFSATSIGTVWGILVLFKIFRWTFRDETFYLLFAAGVSVLALVVILWRFLRIRHLFEVGQEVRARVVSASFYRDRGRVVVEYGQKKEKACAVCHLHTNRRTRKIQPGDWVTLLVDPEHPRSTVVREAYLDV</sequence>
<dbReference type="Proteomes" id="UP000264141">
    <property type="component" value="Unassembled WGS sequence"/>
</dbReference>
<proteinExistence type="predicted"/>
<protein>
    <recommendedName>
        <fullName evidence="4">DUF3592 domain-containing protein</fullName>
    </recommendedName>
</protein>
<keyword evidence="1" id="KW-1133">Transmembrane helix</keyword>
<keyword evidence="1" id="KW-0812">Transmembrane</keyword>
<evidence type="ECO:0000256" key="1">
    <source>
        <dbReference type="SAM" id="Phobius"/>
    </source>
</evidence>
<organism evidence="2 3">
    <name type="scientific">Anaerolinea thermolimosa</name>
    <dbReference type="NCBI Taxonomy" id="229919"/>
    <lineage>
        <taxon>Bacteria</taxon>
        <taxon>Bacillati</taxon>
        <taxon>Chloroflexota</taxon>
        <taxon>Anaerolineae</taxon>
        <taxon>Anaerolineales</taxon>
        <taxon>Anaerolineaceae</taxon>
        <taxon>Anaerolinea</taxon>
    </lineage>
</organism>
<evidence type="ECO:0000313" key="3">
    <source>
        <dbReference type="Proteomes" id="UP000264141"/>
    </source>
</evidence>
<comment type="caution">
    <text evidence="2">The sequence shown here is derived from an EMBL/GenBank/DDBJ whole genome shotgun (WGS) entry which is preliminary data.</text>
</comment>
<accession>A0A3D1JFH6</accession>